<dbReference type="InterPro" id="IPR029062">
    <property type="entry name" value="Class_I_gatase-like"/>
</dbReference>
<dbReference type="RefSeq" id="WP_066788212.1">
    <property type="nucleotide sequence ID" value="NZ_LWQS01000060.1"/>
</dbReference>
<dbReference type="Gene3D" id="3.40.50.880">
    <property type="match status" value="1"/>
</dbReference>
<evidence type="ECO:0000313" key="2">
    <source>
        <dbReference type="Proteomes" id="UP000078287"/>
    </source>
</evidence>
<dbReference type="AlphaFoldDB" id="A0A178MAA0"/>
<dbReference type="InterPro" id="IPR044668">
    <property type="entry name" value="PuuD-like"/>
</dbReference>
<dbReference type="InterPro" id="IPR011697">
    <property type="entry name" value="Peptidase_C26"/>
</dbReference>
<keyword evidence="1" id="KW-0378">Hydrolase</keyword>
<evidence type="ECO:0000313" key="1">
    <source>
        <dbReference type="EMBL" id="OAN44975.1"/>
    </source>
</evidence>
<dbReference type="PANTHER" id="PTHR43235:SF1">
    <property type="entry name" value="GLUTAMINE AMIDOTRANSFERASE PB2B2.05-RELATED"/>
    <property type="match status" value="1"/>
</dbReference>
<name>A0A178MAA0_9CHLR</name>
<reference evidence="1 2" key="1">
    <citation type="submission" date="2016-04" db="EMBL/GenBank/DDBJ databases">
        <title>Chloroflexus islandicus sp. nov., a thermophilic filamentous anoxygenic phototrophic bacterium from geyser Strokkur (Iceland).</title>
        <authorList>
            <person name="Gaisin V.A."/>
            <person name="Kalashnikov A.M."/>
            <person name="Sukhacheva M.V."/>
            <person name="Grouzdev D.S."/>
            <person name="Ivanov T.M."/>
            <person name="Kuznetsov B."/>
            <person name="Gorlenko V.M."/>
        </authorList>
    </citation>
    <scope>NUCLEOTIDE SEQUENCE [LARGE SCALE GENOMIC DNA]</scope>
    <source>
        <strain evidence="2">isl-2</strain>
    </source>
</reference>
<dbReference type="Pfam" id="PF07722">
    <property type="entry name" value="Peptidase_C26"/>
    <property type="match status" value="1"/>
</dbReference>
<dbReference type="GO" id="GO:0033969">
    <property type="term" value="F:gamma-glutamyl-gamma-aminobutyrate hydrolase activity"/>
    <property type="evidence" value="ECO:0007669"/>
    <property type="project" value="TreeGrafter"/>
</dbReference>
<dbReference type="SUPFAM" id="SSF52317">
    <property type="entry name" value="Class I glutamine amidotransferase-like"/>
    <property type="match status" value="1"/>
</dbReference>
<dbReference type="PROSITE" id="PS51273">
    <property type="entry name" value="GATASE_TYPE_1"/>
    <property type="match status" value="1"/>
</dbReference>
<comment type="caution">
    <text evidence="1">The sequence shown here is derived from an EMBL/GenBank/DDBJ whole genome shotgun (WGS) entry which is preliminary data.</text>
</comment>
<sequence>MTPLIGISCGTFRDRDWCPPSYGHRQTYVDAVLRAGGAPLLIPPLLDATALRAIYDQLDGLVLAGGGDISPSHYGDQPHERLGMIDPPRDMAELRLARWAAADGKPLLGICRGVQMINVALGGSLYQDIPSQLGSPIDHNASYAREDWTFLAHPITIAPDSRLARSLGTTDLMINSLHHQAVRRVAPGLRAVAWAPDGVIEALESEDHTFIVGVQCHPEALQEAADPRWQGLFAAFVESCHDTRRQSRAA</sequence>
<proteinExistence type="predicted"/>
<dbReference type="GO" id="GO:0005829">
    <property type="term" value="C:cytosol"/>
    <property type="evidence" value="ECO:0007669"/>
    <property type="project" value="TreeGrafter"/>
</dbReference>
<keyword evidence="2" id="KW-1185">Reference proteome</keyword>
<dbReference type="GO" id="GO:0006598">
    <property type="term" value="P:polyamine catabolic process"/>
    <property type="evidence" value="ECO:0007669"/>
    <property type="project" value="TreeGrafter"/>
</dbReference>
<dbReference type="CDD" id="cd01745">
    <property type="entry name" value="GATase1_2"/>
    <property type="match status" value="1"/>
</dbReference>
<gene>
    <name evidence="1" type="ORF">A6A03_02130</name>
</gene>
<dbReference type="Proteomes" id="UP000078287">
    <property type="component" value="Unassembled WGS sequence"/>
</dbReference>
<dbReference type="PANTHER" id="PTHR43235">
    <property type="entry name" value="GLUTAMINE AMIDOTRANSFERASE PB2B2.05-RELATED"/>
    <property type="match status" value="1"/>
</dbReference>
<dbReference type="STRING" id="1707952.A6A03_02130"/>
<accession>A0A178MAA0</accession>
<protein>
    <submittedName>
        <fullName evidence="1">Gamma-glutamyl-gamma-aminobutyrate hydrolase</fullName>
    </submittedName>
</protein>
<dbReference type="OrthoDB" id="9813383at2"/>
<dbReference type="FunFam" id="3.40.50.880:FF:000030">
    <property type="entry name" value="Gamma-glutamyl-gamma-aminobutyrate hydrolase PuuD"/>
    <property type="match status" value="1"/>
</dbReference>
<organism evidence="1 2">
    <name type="scientific">Chloroflexus islandicus</name>
    <dbReference type="NCBI Taxonomy" id="1707952"/>
    <lineage>
        <taxon>Bacteria</taxon>
        <taxon>Bacillati</taxon>
        <taxon>Chloroflexota</taxon>
        <taxon>Chloroflexia</taxon>
        <taxon>Chloroflexales</taxon>
        <taxon>Chloroflexineae</taxon>
        <taxon>Chloroflexaceae</taxon>
        <taxon>Chloroflexus</taxon>
    </lineage>
</organism>
<dbReference type="EMBL" id="LWQS01000060">
    <property type="protein sequence ID" value="OAN44975.1"/>
    <property type="molecule type" value="Genomic_DNA"/>
</dbReference>